<reference evidence="1 2" key="1">
    <citation type="journal article" date="2010" name="Science">
        <title>Genomic comparison of the ants Camponotus floridanus and Harpegnathos saltator.</title>
        <authorList>
            <person name="Bonasio R."/>
            <person name="Zhang G."/>
            <person name="Ye C."/>
            <person name="Mutti N.S."/>
            <person name="Fang X."/>
            <person name="Qin N."/>
            <person name="Donahue G."/>
            <person name="Yang P."/>
            <person name="Li Q."/>
            <person name="Li C."/>
            <person name="Zhang P."/>
            <person name="Huang Z."/>
            <person name="Berger S.L."/>
            <person name="Reinberg D."/>
            <person name="Wang J."/>
            <person name="Liebig J."/>
        </authorList>
    </citation>
    <scope>NUCLEOTIDE SEQUENCE [LARGE SCALE GENOMIC DNA]</scope>
    <source>
        <strain evidence="2">C129</strain>
    </source>
</reference>
<evidence type="ECO:0000313" key="2">
    <source>
        <dbReference type="Proteomes" id="UP000000311"/>
    </source>
</evidence>
<proteinExistence type="predicted"/>
<protein>
    <submittedName>
        <fullName evidence="1">Uncharacterized protein</fullName>
    </submittedName>
</protein>
<dbReference type="Proteomes" id="UP000000311">
    <property type="component" value="Unassembled WGS sequence"/>
</dbReference>
<gene>
    <name evidence="1" type="ORF">EAG_11332</name>
</gene>
<evidence type="ECO:0000313" key="1">
    <source>
        <dbReference type="EMBL" id="EFN73040.1"/>
    </source>
</evidence>
<name>E2A0Y7_CAMFO</name>
<keyword evidence="2" id="KW-1185">Reference proteome</keyword>
<sequence length="203" mass="22176">MLSLCDSSPKKLSHGVSACLPNADSPLSGVAPLGLVKRPGFSDSYDAPASHRVALRRVASPHVAPKANSTVFQGFRVNARQTAPCASDETPTSRVSRCVHRHTSRDEGKTSALTRGRFPTEHTRNENAAQEWALRAGQNSHLWIIREEVVAFPRPSSCLHERGISRWKLAACSVSLLSKGPFVSKWRNEQEKTINVEKEAAAS</sequence>
<dbReference type="InParanoid" id="E2A0Y7"/>
<dbReference type="EMBL" id="GL435626">
    <property type="protein sequence ID" value="EFN73040.1"/>
    <property type="molecule type" value="Genomic_DNA"/>
</dbReference>
<organism evidence="2">
    <name type="scientific">Camponotus floridanus</name>
    <name type="common">Florida carpenter ant</name>
    <dbReference type="NCBI Taxonomy" id="104421"/>
    <lineage>
        <taxon>Eukaryota</taxon>
        <taxon>Metazoa</taxon>
        <taxon>Ecdysozoa</taxon>
        <taxon>Arthropoda</taxon>
        <taxon>Hexapoda</taxon>
        <taxon>Insecta</taxon>
        <taxon>Pterygota</taxon>
        <taxon>Neoptera</taxon>
        <taxon>Endopterygota</taxon>
        <taxon>Hymenoptera</taxon>
        <taxon>Apocrita</taxon>
        <taxon>Aculeata</taxon>
        <taxon>Formicoidea</taxon>
        <taxon>Formicidae</taxon>
        <taxon>Formicinae</taxon>
        <taxon>Camponotus</taxon>
    </lineage>
</organism>
<dbReference type="AlphaFoldDB" id="E2A0Y7"/>
<accession>E2A0Y7</accession>